<keyword evidence="2" id="KW-1185">Reference proteome</keyword>
<accession>A0ABR0R201</accession>
<comment type="caution">
    <text evidence="1">The sequence shown here is derived from an EMBL/GenBank/DDBJ whole genome shotgun (WGS) entry which is preliminary data.</text>
</comment>
<gene>
    <name evidence="1" type="ORF">PVK06_001436</name>
</gene>
<dbReference type="EMBL" id="JARKNE010000001">
    <property type="protein sequence ID" value="KAK5845268.1"/>
    <property type="molecule type" value="Genomic_DNA"/>
</dbReference>
<reference evidence="1 2" key="1">
    <citation type="submission" date="2023-03" db="EMBL/GenBank/DDBJ databases">
        <title>WGS of Gossypium arboreum.</title>
        <authorList>
            <person name="Yu D."/>
        </authorList>
    </citation>
    <scope>NUCLEOTIDE SEQUENCE [LARGE SCALE GENOMIC DNA]</scope>
    <source>
        <tissue evidence="1">Leaf</tissue>
    </source>
</reference>
<evidence type="ECO:0000313" key="1">
    <source>
        <dbReference type="EMBL" id="KAK5845268.1"/>
    </source>
</evidence>
<organism evidence="1 2">
    <name type="scientific">Gossypium arboreum</name>
    <name type="common">Tree cotton</name>
    <name type="synonym">Gossypium nanking</name>
    <dbReference type="NCBI Taxonomy" id="29729"/>
    <lineage>
        <taxon>Eukaryota</taxon>
        <taxon>Viridiplantae</taxon>
        <taxon>Streptophyta</taxon>
        <taxon>Embryophyta</taxon>
        <taxon>Tracheophyta</taxon>
        <taxon>Spermatophyta</taxon>
        <taxon>Magnoliopsida</taxon>
        <taxon>eudicotyledons</taxon>
        <taxon>Gunneridae</taxon>
        <taxon>Pentapetalae</taxon>
        <taxon>rosids</taxon>
        <taxon>malvids</taxon>
        <taxon>Malvales</taxon>
        <taxon>Malvaceae</taxon>
        <taxon>Malvoideae</taxon>
        <taxon>Gossypium</taxon>
    </lineage>
</organism>
<evidence type="ECO:0000313" key="2">
    <source>
        <dbReference type="Proteomes" id="UP001358586"/>
    </source>
</evidence>
<protein>
    <submittedName>
        <fullName evidence="1">Uncharacterized protein</fullName>
    </submittedName>
</protein>
<dbReference type="Proteomes" id="UP001358586">
    <property type="component" value="Chromosome 1"/>
</dbReference>
<sequence length="97" mass="11215">MVATTIFTSFIGHPLYILIGDKVEPWANVCGTTGAIQNILLLLNQRSKVKFEWMTYVDLTIIQYIPLEYLTNRSIWDVNVSLVVYTTMEMHESDRVM</sequence>
<proteinExistence type="predicted"/>
<name>A0ABR0R201_GOSAR</name>